<dbReference type="InterPro" id="IPR007144">
    <property type="entry name" value="SSU_processome_Utp11"/>
</dbReference>
<keyword evidence="6" id="KW-0175">Coiled coil</keyword>
<evidence type="ECO:0000256" key="6">
    <source>
        <dbReference type="SAM" id="Coils"/>
    </source>
</evidence>
<dbReference type="EMBL" id="BJWK01000005">
    <property type="protein sequence ID" value="GEM08391.1"/>
    <property type="molecule type" value="Genomic_DNA"/>
</dbReference>
<dbReference type="PANTHER" id="PTHR12838">
    <property type="entry name" value="U3 SMALL NUCLEOLAR RNA-ASSOCIATED PROTEIN 11"/>
    <property type="match status" value="1"/>
</dbReference>
<evidence type="ECO:0000256" key="3">
    <source>
        <dbReference type="ARBA" id="ARBA00008105"/>
    </source>
</evidence>
<dbReference type="GO" id="GO:0006364">
    <property type="term" value="P:rRNA processing"/>
    <property type="evidence" value="ECO:0007669"/>
    <property type="project" value="UniProtKB-KW"/>
</dbReference>
<feature type="region of interest" description="Disordered" evidence="7">
    <location>
        <begin position="195"/>
        <end position="234"/>
    </location>
</feature>
<gene>
    <name evidence="8" type="ORF">Rt10032_c05g2408</name>
</gene>
<evidence type="ECO:0000313" key="8">
    <source>
        <dbReference type="EMBL" id="GEM08391.1"/>
    </source>
</evidence>
<dbReference type="AlphaFoldDB" id="A0A511KDE3"/>
<evidence type="ECO:0000256" key="4">
    <source>
        <dbReference type="ARBA" id="ARBA00022552"/>
    </source>
</evidence>
<dbReference type="Pfam" id="PF03998">
    <property type="entry name" value="Utp11"/>
    <property type="match status" value="1"/>
</dbReference>
<dbReference type="GO" id="GO:0032040">
    <property type="term" value="C:small-subunit processome"/>
    <property type="evidence" value="ECO:0007669"/>
    <property type="project" value="InterPro"/>
</dbReference>
<dbReference type="Proteomes" id="UP000321518">
    <property type="component" value="Unassembled WGS sequence"/>
</dbReference>
<comment type="caution">
    <text evidence="8">The sequence shown here is derived from an EMBL/GenBank/DDBJ whole genome shotgun (WGS) entry which is preliminary data.</text>
</comment>
<accession>A0A511KDE3</accession>
<comment type="subcellular location">
    <subcellularLocation>
        <location evidence="2">Nucleus</location>
        <location evidence="2">Nucleolus</location>
    </subcellularLocation>
</comment>
<keyword evidence="5" id="KW-0539">Nucleus</keyword>
<proteinExistence type="inferred from homology"/>
<feature type="coiled-coil region" evidence="6">
    <location>
        <begin position="250"/>
        <end position="277"/>
    </location>
</feature>
<dbReference type="PANTHER" id="PTHR12838:SF0">
    <property type="entry name" value="U3 SMALL NUCLEOLAR RNA-ASSOCIATED PROTEIN 11-RELATED"/>
    <property type="match status" value="1"/>
</dbReference>
<organism evidence="8 9">
    <name type="scientific">Rhodotorula toruloides</name>
    <name type="common">Yeast</name>
    <name type="synonym">Rhodosporidium toruloides</name>
    <dbReference type="NCBI Taxonomy" id="5286"/>
    <lineage>
        <taxon>Eukaryota</taxon>
        <taxon>Fungi</taxon>
        <taxon>Dikarya</taxon>
        <taxon>Basidiomycota</taxon>
        <taxon>Pucciniomycotina</taxon>
        <taxon>Microbotryomycetes</taxon>
        <taxon>Sporidiobolales</taxon>
        <taxon>Sporidiobolaceae</taxon>
        <taxon>Rhodotorula</taxon>
    </lineage>
</organism>
<name>A0A511KDE3_RHOTO</name>
<evidence type="ECO:0000256" key="5">
    <source>
        <dbReference type="ARBA" id="ARBA00023242"/>
    </source>
</evidence>
<evidence type="ECO:0000256" key="2">
    <source>
        <dbReference type="ARBA" id="ARBA00004604"/>
    </source>
</evidence>
<comment type="function">
    <text evidence="1">Involved in nucleolar processing of pre-18S ribosomal RNA.</text>
</comment>
<comment type="similarity">
    <text evidence="3">Belongs to the UTP11 family.</text>
</comment>
<reference evidence="8 9" key="1">
    <citation type="submission" date="2019-07" db="EMBL/GenBank/DDBJ databases">
        <title>Rhodotorula toruloides NBRC10032 genome sequencing.</title>
        <authorList>
            <person name="Shida Y."/>
            <person name="Takaku H."/>
            <person name="Ogasawara W."/>
            <person name="Mori K."/>
        </authorList>
    </citation>
    <scope>NUCLEOTIDE SEQUENCE [LARGE SCALE GENOMIC DNA]</scope>
    <source>
        <strain evidence="8 9">NBRC10032</strain>
    </source>
</reference>
<dbReference type="OrthoDB" id="29058at2759"/>
<feature type="region of interest" description="Disordered" evidence="7">
    <location>
        <begin position="1"/>
        <end position="30"/>
    </location>
</feature>
<sequence length="348" mass="38672">MGIKKLKLNEQKRQHRRVSSERSQPANRSKLGLLEKHKDYVQRARDFHSKEDRIQRLREKASLRNKDEFYFGMIKSGTKKGVHVQSRGNEPLPTDLVTALKTQDATYIRMQATMEQGRVQRLKEQLAALVDTALPSSDKGKASAENGDGEMDDYNLYNDELVASTSAAGVKRNHVIFTDSLDAVRSGTVNTLLQKRTTPTALPATPTPSNPSSSAKRRRSKPKPPSAATDPEDDLATLSSTLLASATAHRTRLESELAQREARLVQLKRAARELELQRSLMGKGAKEVVRAKGDRKAGEEEWWLQGVKGARKGKGGASAEQEEGKLPMAEEGVATGARVWKWKAQRKR</sequence>
<evidence type="ECO:0000313" key="9">
    <source>
        <dbReference type="Proteomes" id="UP000321518"/>
    </source>
</evidence>
<evidence type="ECO:0000256" key="7">
    <source>
        <dbReference type="SAM" id="MobiDB-lite"/>
    </source>
</evidence>
<evidence type="ECO:0000256" key="1">
    <source>
        <dbReference type="ARBA" id="ARBA00004099"/>
    </source>
</evidence>
<protein>
    <submittedName>
        <fullName evidence="8">U3 small nucleolar RNA-associated protein 11</fullName>
    </submittedName>
</protein>
<keyword evidence="4" id="KW-0698">rRNA processing</keyword>